<reference evidence="20 21" key="1">
    <citation type="submission" date="2020-02" db="EMBL/GenBank/DDBJ databases">
        <title>Comparative genomics of the hypocrealean fungal genus Beauvera.</title>
        <authorList>
            <person name="Showalter D.N."/>
            <person name="Bushley K.E."/>
            <person name="Rehner S.A."/>
        </authorList>
    </citation>
    <scope>NUCLEOTIDE SEQUENCE [LARGE SCALE GENOMIC DNA]</scope>
    <source>
        <strain evidence="20 21">ARSEF4384</strain>
    </source>
</reference>
<accession>A0AAW0RKR0</accession>
<dbReference type="GO" id="GO:0005576">
    <property type="term" value="C:extracellular region"/>
    <property type="evidence" value="ECO:0007669"/>
    <property type="project" value="UniProtKB-SubCell"/>
</dbReference>
<feature type="domain" description="GH18" evidence="19">
    <location>
        <begin position="142"/>
        <end position="509"/>
    </location>
</feature>
<dbReference type="InterPro" id="IPR011583">
    <property type="entry name" value="Chitinase_II/V-like_cat"/>
</dbReference>
<evidence type="ECO:0000313" key="20">
    <source>
        <dbReference type="EMBL" id="KAK8142779.1"/>
    </source>
</evidence>
<evidence type="ECO:0000256" key="15">
    <source>
        <dbReference type="PROSITE-ProRule" id="PRU00261"/>
    </source>
</evidence>
<dbReference type="FunFam" id="3.10.50.10:FF:000003">
    <property type="entry name" value="Class V chitinase CHIT5b"/>
    <property type="match status" value="1"/>
</dbReference>
<keyword evidence="6 15" id="KW-0147">Chitin-binding</keyword>
<dbReference type="GO" id="GO:0000272">
    <property type="term" value="P:polysaccharide catabolic process"/>
    <property type="evidence" value="ECO:0007669"/>
    <property type="project" value="UniProtKB-KW"/>
</dbReference>
<evidence type="ECO:0000256" key="2">
    <source>
        <dbReference type="ARBA" id="ARBA00004613"/>
    </source>
</evidence>
<dbReference type="PROSITE" id="PS01095">
    <property type="entry name" value="GH18_1"/>
    <property type="match status" value="1"/>
</dbReference>
<evidence type="ECO:0000256" key="12">
    <source>
        <dbReference type="ARBA" id="ARBA00023277"/>
    </source>
</evidence>
<dbReference type="Gene3D" id="3.30.60.10">
    <property type="entry name" value="Endochitinase-like"/>
    <property type="match status" value="2"/>
</dbReference>
<evidence type="ECO:0000256" key="8">
    <source>
        <dbReference type="ARBA" id="ARBA00022801"/>
    </source>
</evidence>
<keyword evidence="15" id="KW-1015">Disulfide bond</keyword>
<evidence type="ECO:0000313" key="21">
    <source>
        <dbReference type="Proteomes" id="UP001397290"/>
    </source>
</evidence>
<feature type="disulfide bond" evidence="15">
    <location>
        <begin position="62"/>
        <end position="76"/>
    </location>
</feature>
<dbReference type="PROSITE" id="PS51910">
    <property type="entry name" value="GH18_2"/>
    <property type="match status" value="1"/>
</dbReference>
<evidence type="ECO:0000256" key="4">
    <source>
        <dbReference type="ARBA" id="ARBA00012729"/>
    </source>
</evidence>
<dbReference type="GO" id="GO:0006032">
    <property type="term" value="P:chitin catabolic process"/>
    <property type="evidence" value="ECO:0007669"/>
    <property type="project" value="UniProtKB-KW"/>
</dbReference>
<comment type="catalytic activity">
    <reaction evidence="1">
        <text>Random endo-hydrolysis of N-acetyl-beta-D-glucosaminide (1-&gt;4)-beta-linkages in chitin and chitodextrins.</text>
        <dbReference type="EC" id="3.2.1.14"/>
    </reaction>
</comment>
<dbReference type="InterPro" id="IPR029070">
    <property type="entry name" value="Chitinase_insertion_sf"/>
</dbReference>
<dbReference type="PANTHER" id="PTHR47700">
    <property type="entry name" value="V CHITINASE, PUTATIVE (AFU_ORTHOLOGUE AFUA_6G13720)-RELATED"/>
    <property type="match status" value="1"/>
</dbReference>
<dbReference type="Pfam" id="PF00187">
    <property type="entry name" value="Chitin_bind_1"/>
    <property type="match status" value="1"/>
</dbReference>
<evidence type="ECO:0000256" key="17">
    <source>
        <dbReference type="SAM" id="SignalP"/>
    </source>
</evidence>
<evidence type="ECO:0000256" key="5">
    <source>
        <dbReference type="ARBA" id="ARBA00022525"/>
    </source>
</evidence>
<feature type="domain" description="Chitin-binding type-1" evidence="18">
    <location>
        <begin position="48"/>
        <end position="86"/>
    </location>
</feature>
<dbReference type="CDD" id="cd00035">
    <property type="entry name" value="ChtBD1"/>
    <property type="match status" value="1"/>
</dbReference>
<dbReference type="SUPFAM" id="SSF54556">
    <property type="entry name" value="Chitinase insertion domain"/>
    <property type="match status" value="1"/>
</dbReference>
<keyword evidence="9" id="KW-0146">Chitin degradation</keyword>
<dbReference type="InterPro" id="IPR053214">
    <property type="entry name" value="LysM12-like"/>
</dbReference>
<keyword evidence="13 16" id="KW-0326">Glycosidase</keyword>
<dbReference type="PROSITE" id="PS50941">
    <property type="entry name" value="CHIT_BIND_I_2"/>
    <property type="match status" value="2"/>
</dbReference>
<dbReference type="SUPFAM" id="SSF57016">
    <property type="entry name" value="Plant lectins/antimicrobial peptides"/>
    <property type="match status" value="2"/>
</dbReference>
<organism evidence="20 21">
    <name type="scientific">Beauveria asiatica</name>
    <dbReference type="NCBI Taxonomy" id="1069075"/>
    <lineage>
        <taxon>Eukaryota</taxon>
        <taxon>Fungi</taxon>
        <taxon>Dikarya</taxon>
        <taxon>Ascomycota</taxon>
        <taxon>Pezizomycotina</taxon>
        <taxon>Sordariomycetes</taxon>
        <taxon>Hypocreomycetidae</taxon>
        <taxon>Hypocreales</taxon>
        <taxon>Cordycipitaceae</taxon>
        <taxon>Beauveria</taxon>
    </lineage>
</organism>
<feature type="disulfide bond" evidence="15">
    <location>
        <begin position="80"/>
        <end position="84"/>
    </location>
</feature>
<evidence type="ECO:0000256" key="10">
    <source>
        <dbReference type="ARBA" id="ARBA00023026"/>
    </source>
</evidence>
<evidence type="ECO:0000256" key="9">
    <source>
        <dbReference type="ARBA" id="ARBA00023024"/>
    </source>
</evidence>
<feature type="signal peptide" evidence="17">
    <location>
        <begin position="1"/>
        <end position="17"/>
    </location>
</feature>
<evidence type="ECO:0000259" key="18">
    <source>
        <dbReference type="PROSITE" id="PS50941"/>
    </source>
</evidence>
<feature type="chain" id="PRO_5043732371" description="chitinase" evidence="17">
    <location>
        <begin position="18"/>
        <end position="1513"/>
    </location>
</feature>
<feature type="disulfide bond" evidence="15">
    <location>
        <begin position="101"/>
        <end position="113"/>
    </location>
</feature>
<keyword evidence="5" id="KW-0964">Secreted</keyword>
<feature type="disulfide bond" evidence="15">
    <location>
        <begin position="106"/>
        <end position="120"/>
    </location>
</feature>
<comment type="similarity">
    <text evidence="3">Belongs to the glycosyl hydrolase 18 family. Chitinase class V subfamily.</text>
</comment>
<dbReference type="PANTHER" id="PTHR47700:SF2">
    <property type="entry name" value="CHITINASE"/>
    <property type="match status" value="1"/>
</dbReference>
<proteinExistence type="inferred from homology"/>
<dbReference type="Gene3D" id="3.20.20.80">
    <property type="entry name" value="Glycosidases"/>
    <property type="match status" value="1"/>
</dbReference>
<name>A0AAW0RKR0_9HYPO</name>
<dbReference type="GO" id="GO:0008061">
    <property type="term" value="F:chitin binding"/>
    <property type="evidence" value="ECO:0007669"/>
    <property type="project" value="UniProtKB-UniRule"/>
</dbReference>
<keyword evidence="10" id="KW-0843">Virulence</keyword>
<dbReference type="GO" id="GO:0008843">
    <property type="term" value="F:endochitinase activity"/>
    <property type="evidence" value="ECO:0007669"/>
    <property type="project" value="UniProtKB-EC"/>
</dbReference>
<keyword evidence="7 17" id="KW-0732">Signal</keyword>
<evidence type="ECO:0000256" key="1">
    <source>
        <dbReference type="ARBA" id="ARBA00000822"/>
    </source>
</evidence>
<comment type="caution">
    <text evidence="20">The sequence shown here is derived from an EMBL/GenBank/DDBJ whole genome shotgun (WGS) entry which is preliminary data.</text>
</comment>
<feature type="disulfide bond" evidence="15">
    <location>
        <begin position="57"/>
        <end position="69"/>
    </location>
</feature>
<dbReference type="Gene3D" id="3.10.50.10">
    <property type="match status" value="1"/>
</dbReference>
<dbReference type="InterPro" id="IPR001579">
    <property type="entry name" value="Glyco_hydro_18_chit_AS"/>
</dbReference>
<evidence type="ECO:0000256" key="3">
    <source>
        <dbReference type="ARBA" id="ARBA00008682"/>
    </source>
</evidence>
<evidence type="ECO:0000259" key="19">
    <source>
        <dbReference type="PROSITE" id="PS51910"/>
    </source>
</evidence>
<evidence type="ECO:0000256" key="16">
    <source>
        <dbReference type="RuleBase" id="RU000489"/>
    </source>
</evidence>
<evidence type="ECO:0000256" key="13">
    <source>
        <dbReference type="ARBA" id="ARBA00023295"/>
    </source>
</evidence>
<keyword evidence="12" id="KW-0119">Carbohydrate metabolism</keyword>
<dbReference type="InterPro" id="IPR001223">
    <property type="entry name" value="Glyco_hydro18_cat"/>
</dbReference>
<dbReference type="Pfam" id="PF00704">
    <property type="entry name" value="Glyco_hydro_18"/>
    <property type="match status" value="1"/>
</dbReference>
<dbReference type="SMART" id="SM00270">
    <property type="entry name" value="ChtBD1"/>
    <property type="match status" value="2"/>
</dbReference>
<feature type="domain" description="Chitin-binding type-1" evidence="18">
    <location>
        <begin position="87"/>
        <end position="130"/>
    </location>
</feature>
<dbReference type="SUPFAM" id="SSF51445">
    <property type="entry name" value="(Trans)glycosidases"/>
    <property type="match status" value="1"/>
</dbReference>
<comment type="caution">
    <text evidence="15">Lacks conserved residue(s) required for the propagation of feature annotation.</text>
</comment>
<dbReference type="InterPro" id="IPR036861">
    <property type="entry name" value="Endochitinase-like_sf"/>
</dbReference>
<protein>
    <recommendedName>
        <fullName evidence="4">chitinase</fullName>
        <ecNumber evidence="4">3.2.1.14</ecNumber>
    </recommendedName>
</protein>
<feature type="disulfide bond" evidence="15">
    <location>
        <begin position="124"/>
        <end position="128"/>
    </location>
</feature>
<keyword evidence="14" id="KW-0624">Polysaccharide degradation</keyword>
<comment type="subcellular location">
    <subcellularLocation>
        <location evidence="2">Secreted</location>
    </subcellularLocation>
</comment>
<keyword evidence="8 16" id="KW-0378">Hydrolase</keyword>
<sequence>MALVFAFLAASPAVADAKLNSSLALNNPSAAAGNMLFAVKAAEASGGDFSCSPDRPCSNGACCGSSGWCGYGPKYCGDGCQSHCDARAECGEYAMKPGLSCPLNVCCSRYGFCGTTSEFCGTGCQSHCDQPKPSLSPSNVQKRVIGYWEAWNHQHACGTMSIGEIPVSYLTHLNVAFGYIDSSFRITNMDGLSSDIYRDIGQVKLRNPGLKIMIALGGWTFSDPGPWQSVFPTMVSSQSNRATFIKNLLGFFSEYGYDGVDFDWEYPGAEDRGGSKEDGVNYTALLEELREAIKASGRNYLVTFTAPTSYWYLRHFDIKNMSEQVDWINLMSYDLHGVWDSSNPIGNHVLSHTNLTEIDLALDLFWRVNVDPSSIVLGIGFYGRSFQLTDPSCWKPGCRFSGPGAAGKCTSTPGILSYREIKQILQSTGATSYLDKEAAARYMVYDNNNWISYDDAHTIKAKIEFANKMGLSGVMTWALDLDDSALESLKALSDPDSLDNVVDGDFDLVDLKCLFPDEDLPPEGAKPKYGLVTFGGSGSMDPGSSAFGFLLIAGDSHVVSNLKRRSGQPEPFEFLDCPKNTTSRPTDETQVARVVCFAHDLEGCFAVQERGVEGTIVEMPDNCAPNQFARAISLSASRGKSTTYQSVPEEFAKLKRTSQVFDFKYDFNFKLTRRDSNNTSVRMDYSNLASYWKTVVDSPGIQARNLEATSLETRYFAPTNIDWEKLYDEESITFDPNELAAVKEDLSAPIFWQTAEDCSMAGDSYTEGLAAYVTGKVDANFYYGFSLIGKLAGDKLDAKQSHGFIQVHGNQDVTFGVAGIGNIDAGKAGKGNPAVVENNKVSLKGHTINTGHIRGSVTFDPYYQIGYELVTINGSDYSSSTKAGPAPFDGRMSARVVTDYGKFLAKFPLDKENPAPNLHGDKREKNKIELGSDNILYGSTGDGGVIGISTSVTFGLSVDFSILGPLYHWDLGLPRLSLTYNTMALFVSEPSSDSACSSLVVSAAIGWDDIKLTANLVGDSQIPAQGKVCFPNKENTKRASKTLPAGLAAAGNDSEHSTLSATDVVTPAKRSNENGMPGWGFLPGSSINPNDIVGIGGNGVFGGNGDSSKLPCINCIDCKGNDSSRGGCCGCVNMAWKWGRRGDMPDCPECDNGNPDDRSWVDYIRFPDFGPKERDLGLEKRKPRAVNRYSKKVTVCGTAQTDNFALGSPYQYPGFPNDNQKAWDGILNGKYDPISRYWGNSSSSCALWGVRGLAKADTTWVNNAGVVKEVRAPYATEHVYEGQLIGDFFSQWLDNGQVRNQDPPPKNPKQKVPCSWTDKWAKVADPSYPWNILGLGGNSIKSASFVQSILGELGSDTHLDRLTIMLSRPNEKKGSVSFALAEWQPPRELATLTCFLQLFTGIRTVDYNKYLKMSADEQLQTVKDLGIIFNYLNSQTVWEAFCGTYEAIWKQMGQFDDWYTKNAHGGPVIPSLQKEWKEYNQVLLSSVVRRARAQFDFFYQSRRFNSALRGVAR</sequence>
<evidence type="ECO:0000256" key="6">
    <source>
        <dbReference type="ARBA" id="ARBA00022669"/>
    </source>
</evidence>
<dbReference type="CDD" id="cd06922">
    <property type="entry name" value="ChtBD1_GH18_1"/>
    <property type="match status" value="1"/>
</dbReference>
<keyword evidence="21" id="KW-1185">Reference proteome</keyword>
<dbReference type="InterPro" id="IPR017853">
    <property type="entry name" value="GH"/>
</dbReference>
<dbReference type="SMART" id="SM00636">
    <property type="entry name" value="Glyco_18"/>
    <property type="match status" value="1"/>
</dbReference>
<evidence type="ECO:0000256" key="14">
    <source>
        <dbReference type="ARBA" id="ARBA00023326"/>
    </source>
</evidence>
<evidence type="ECO:0000256" key="11">
    <source>
        <dbReference type="ARBA" id="ARBA00023180"/>
    </source>
</evidence>
<dbReference type="PROSITE" id="PS00026">
    <property type="entry name" value="CHIT_BIND_I_1"/>
    <property type="match status" value="1"/>
</dbReference>
<dbReference type="InterPro" id="IPR018371">
    <property type="entry name" value="Chitin-binding_1_CS"/>
</dbReference>
<keyword evidence="11" id="KW-0325">Glycoprotein</keyword>
<dbReference type="Proteomes" id="UP001397290">
    <property type="component" value="Unassembled WGS sequence"/>
</dbReference>
<gene>
    <name evidence="20" type="ORF">G3M48_008271</name>
</gene>
<dbReference type="EC" id="3.2.1.14" evidence="4"/>
<evidence type="ECO:0000256" key="7">
    <source>
        <dbReference type="ARBA" id="ARBA00022729"/>
    </source>
</evidence>
<dbReference type="InterPro" id="IPR001002">
    <property type="entry name" value="Chitin-bd_1"/>
</dbReference>
<dbReference type="EMBL" id="JAAHCF010000611">
    <property type="protein sequence ID" value="KAK8142779.1"/>
    <property type="molecule type" value="Genomic_DNA"/>
</dbReference>